<comment type="caution">
    <text evidence="6">The sequence shown here is derived from an EMBL/GenBank/DDBJ whole genome shotgun (WGS) entry which is preliminary data.</text>
</comment>
<dbReference type="SUPFAM" id="SSF51905">
    <property type="entry name" value="FAD/NAD(P)-binding domain"/>
    <property type="match status" value="1"/>
</dbReference>
<dbReference type="InterPro" id="IPR036188">
    <property type="entry name" value="FAD/NAD-bd_sf"/>
</dbReference>
<dbReference type="GO" id="GO:0051539">
    <property type="term" value="F:4 iron, 4 sulfur cluster binding"/>
    <property type="evidence" value="ECO:0007669"/>
    <property type="project" value="UniProtKB-KW"/>
</dbReference>
<keyword evidence="2" id="KW-0479">Metal-binding</keyword>
<evidence type="ECO:0000256" key="4">
    <source>
        <dbReference type="ARBA" id="ARBA00023004"/>
    </source>
</evidence>
<evidence type="ECO:0000313" key="6">
    <source>
        <dbReference type="EMBL" id="RVX72976.1"/>
    </source>
</evidence>
<name>A0A438NBI6_EXOME</name>
<proteinExistence type="predicted"/>
<evidence type="ECO:0008006" key="8">
    <source>
        <dbReference type="Google" id="ProtNLM"/>
    </source>
</evidence>
<gene>
    <name evidence="6" type="ORF">B0A52_03329</name>
</gene>
<dbReference type="EMBL" id="NAJM01000010">
    <property type="protein sequence ID" value="RVX72976.1"/>
    <property type="molecule type" value="Genomic_DNA"/>
</dbReference>
<reference evidence="6 7" key="1">
    <citation type="submission" date="2017-03" db="EMBL/GenBank/DDBJ databases">
        <title>Genomes of endolithic fungi from Antarctica.</title>
        <authorList>
            <person name="Coleine C."/>
            <person name="Masonjones S."/>
            <person name="Stajich J.E."/>
        </authorList>
    </citation>
    <scope>NUCLEOTIDE SEQUENCE [LARGE SCALE GENOMIC DNA]</scope>
    <source>
        <strain evidence="6 7">CCFEE 6314</strain>
    </source>
</reference>
<keyword evidence="5" id="KW-0411">Iron-sulfur</keyword>
<evidence type="ECO:0000256" key="3">
    <source>
        <dbReference type="ARBA" id="ARBA00023002"/>
    </source>
</evidence>
<organism evidence="6 7">
    <name type="scientific">Exophiala mesophila</name>
    <name type="common">Black yeast-like fungus</name>
    <dbReference type="NCBI Taxonomy" id="212818"/>
    <lineage>
        <taxon>Eukaryota</taxon>
        <taxon>Fungi</taxon>
        <taxon>Dikarya</taxon>
        <taxon>Ascomycota</taxon>
        <taxon>Pezizomycotina</taxon>
        <taxon>Eurotiomycetes</taxon>
        <taxon>Chaetothyriomycetidae</taxon>
        <taxon>Chaetothyriales</taxon>
        <taxon>Herpotrichiellaceae</taxon>
        <taxon>Exophiala</taxon>
    </lineage>
</organism>
<dbReference type="Proteomes" id="UP000288859">
    <property type="component" value="Unassembled WGS sequence"/>
</dbReference>
<protein>
    <recommendedName>
        <fullName evidence="8">FAD dependent oxidoreductase domain-containing protein</fullName>
    </recommendedName>
</protein>
<keyword evidence="4" id="KW-0408">Iron</keyword>
<dbReference type="PANTHER" id="PTHR43498">
    <property type="entry name" value="FERREDOXIN:COB-COM HETERODISULFIDE REDUCTASE SUBUNIT A"/>
    <property type="match status" value="1"/>
</dbReference>
<keyword evidence="1" id="KW-0004">4Fe-4S</keyword>
<evidence type="ECO:0000256" key="5">
    <source>
        <dbReference type="ARBA" id="ARBA00023014"/>
    </source>
</evidence>
<dbReference type="InterPro" id="IPR039650">
    <property type="entry name" value="HdrA-like"/>
</dbReference>
<keyword evidence="3" id="KW-0560">Oxidoreductase</keyword>
<dbReference type="PANTHER" id="PTHR43498:SF1">
    <property type="entry name" value="COB--COM HETERODISULFIDE REDUCTASE IRON-SULFUR SUBUNIT A"/>
    <property type="match status" value="1"/>
</dbReference>
<dbReference type="Gene3D" id="3.50.50.60">
    <property type="entry name" value="FAD/NAD(P)-binding domain"/>
    <property type="match status" value="1"/>
</dbReference>
<evidence type="ECO:0000313" key="7">
    <source>
        <dbReference type="Proteomes" id="UP000288859"/>
    </source>
</evidence>
<dbReference type="AlphaFoldDB" id="A0A438NBI6"/>
<evidence type="ECO:0000256" key="1">
    <source>
        <dbReference type="ARBA" id="ARBA00022485"/>
    </source>
</evidence>
<accession>A0A438NBI6</accession>
<dbReference type="OrthoDB" id="6612291at2759"/>
<sequence>MPYGAPFDGNDTRFQNGSHSSVAGVDIDKYDVIVVGGGLAGIGAAIGARQASPTSSVLIVESEGCLGGAATHRGVLSFCGIYSVEDEPRRAIGRIWAEIHERLVEEHAAADTPDRIVAYVQNFDPEGLKRVLDDLTLSYGIDVLLHCTVVGGQREHSEMTAIEVQERRGRRKIFAKAFVDCSGDGDLAFHGGASTRYGNHGHVNMGSLATRFGGLKHANPTSALWRDAIIAAKEANPELKKIIPRNVGVLIKMPGSGDISTYMASAQYDATNSASIAAAERQGRRQAKIYLDILRRLPGHEKMYLASTGPNFGTRESRHINCRYQLTEKDIMEGRNFEDTVVIGAWYMEWHDSTKEDWPIVFQAPPGGTFDIPLRSLWSEDTVNLFCAGRCIDGDRAASSAFRVMGTALATGQAAGIAAALRALNNADPDAADVRIHLMKNGALLDPI</sequence>
<dbReference type="Pfam" id="PF12831">
    <property type="entry name" value="FAD_oxidored"/>
    <property type="match status" value="1"/>
</dbReference>
<evidence type="ECO:0000256" key="2">
    <source>
        <dbReference type="ARBA" id="ARBA00022723"/>
    </source>
</evidence>
<dbReference type="GO" id="GO:0046872">
    <property type="term" value="F:metal ion binding"/>
    <property type="evidence" value="ECO:0007669"/>
    <property type="project" value="UniProtKB-KW"/>
</dbReference>
<dbReference type="GO" id="GO:0016491">
    <property type="term" value="F:oxidoreductase activity"/>
    <property type="evidence" value="ECO:0007669"/>
    <property type="project" value="UniProtKB-KW"/>
</dbReference>